<evidence type="ECO:0000313" key="2">
    <source>
        <dbReference type="Proteomes" id="UP000050525"/>
    </source>
</evidence>
<organism evidence="1 2">
    <name type="scientific">Alligator mississippiensis</name>
    <name type="common">American alligator</name>
    <dbReference type="NCBI Taxonomy" id="8496"/>
    <lineage>
        <taxon>Eukaryota</taxon>
        <taxon>Metazoa</taxon>
        <taxon>Chordata</taxon>
        <taxon>Craniata</taxon>
        <taxon>Vertebrata</taxon>
        <taxon>Euteleostomi</taxon>
        <taxon>Archelosauria</taxon>
        <taxon>Archosauria</taxon>
        <taxon>Crocodylia</taxon>
        <taxon>Alligatoridae</taxon>
        <taxon>Alligatorinae</taxon>
        <taxon>Alligator</taxon>
    </lineage>
</organism>
<sequence length="106" mass="11663">MANRPKYQIRTTSLKSNRLIRARKADDSILWGMRETATISPLPLLLSLDGGAWSWCWACKLLEPMSQYVSTKGVLPHLCITGVTDGPAFSGTFLGPSRLTAILEVN</sequence>
<dbReference type="EMBL" id="AKHW03006283">
    <property type="protein sequence ID" value="KYO21904.1"/>
    <property type="molecule type" value="Genomic_DNA"/>
</dbReference>
<reference evidence="1 2" key="1">
    <citation type="journal article" date="2012" name="Genome Biol.">
        <title>Sequencing three crocodilian genomes to illuminate the evolution of archosaurs and amniotes.</title>
        <authorList>
            <person name="St John J.A."/>
            <person name="Braun E.L."/>
            <person name="Isberg S.R."/>
            <person name="Miles L.G."/>
            <person name="Chong A.Y."/>
            <person name="Gongora J."/>
            <person name="Dalzell P."/>
            <person name="Moran C."/>
            <person name="Bed'hom B."/>
            <person name="Abzhanov A."/>
            <person name="Burgess S.C."/>
            <person name="Cooksey A.M."/>
            <person name="Castoe T.A."/>
            <person name="Crawford N.G."/>
            <person name="Densmore L.D."/>
            <person name="Drew J.C."/>
            <person name="Edwards S.V."/>
            <person name="Faircloth B.C."/>
            <person name="Fujita M.K."/>
            <person name="Greenwold M.J."/>
            <person name="Hoffmann F.G."/>
            <person name="Howard J.M."/>
            <person name="Iguchi T."/>
            <person name="Janes D.E."/>
            <person name="Khan S.Y."/>
            <person name="Kohno S."/>
            <person name="de Koning A.J."/>
            <person name="Lance S.L."/>
            <person name="McCarthy F.M."/>
            <person name="McCormack J.E."/>
            <person name="Merchant M.E."/>
            <person name="Peterson D.G."/>
            <person name="Pollock D.D."/>
            <person name="Pourmand N."/>
            <person name="Raney B.J."/>
            <person name="Roessler K.A."/>
            <person name="Sanford J.R."/>
            <person name="Sawyer R.H."/>
            <person name="Schmidt C.J."/>
            <person name="Triplett E.W."/>
            <person name="Tuberville T.D."/>
            <person name="Venegas-Anaya M."/>
            <person name="Howard J.T."/>
            <person name="Jarvis E.D."/>
            <person name="Guillette L.J.Jr."/>
            <person name="Glenn T.C."/>
            <person name="Green R.E."/>
            <person name="Ray D.A."/>
        </authorList>
    </citation>
    <scope>NUCLEOTIDE SEQUENCE [LARGE SCALE GENOMIC DNA]</scope>
    <source>
        <strain evidence="1">KSC_2009_1</strain>
    </source>
</reference>
<accession>A0A151MBL3</accession>
<evidence type="ECO:0000313" key="1">
    <source>
        <dbReference type="EMBL" id="KYO21904.1"/>
    </source>
</evidence>
<dbReference type="Proteomes" id="UP000050525">
    <property type="component" value="Unassembled WGS sequence"/>
</dbReference>
<keyword evidence="2" id="KW-1185">Reference proteome</keyword>
<gene>
    <name evidence="1" type="ORF">Y1Q_0000567</name>
</gene>
<protein>
    <submittedName>
        <fullName evidence="1">Uncharacterized protein</fullName>
    </submittedName>
</protein>
<name>A0A151MBL3_ALLMI</name>
<dbReference type="AlphaFoldDB" id="A0A151MBL3"/>
<proteinExistence type="predicted"/>
<comment type="caution">
    <text evidence="1">The sequence shown here is derived from an EMBL/GenBank/DDBJ whole genome shotgun (WGS) entry which is preliminary data.</text>
</comment>